<proteinExistence type="predicted"/>
<dbReference type="Pfam" id="PF00188">
    <property type="entry name" value="CAP"/>
    <property type="match status" value="1"/>
</dbReference>
<evidence type="ECO:0000256" key="3">
    <source>
        <dbReference type="ARBA" id="ARBA00022989"/>
    </source>
</evidence>
<comment type="subcellular location">
    <subcellularLocation>
        <location evidence="1">Membrane</location>
        <topology evidence="1">Multi-pass membrane protein</topology>
    </subcellularLocation>
</comment>
<dbReference type="AlphaFoldDB" id="A0A1F8AVY9"/>
<feature type="transmembrane region" description="Helical" evidence="5">
    <location>
        <begin position="69"/>
        <end position="86"/>
    </location>
</feature>
<dbReference type="PANTHER" id="PTHR31157">
    <property type="entry name" value="SCP DOMAIN-CONTAINING PROTEIN"/>
    <property type="match status" value="1"/>
</dbReference>
<evidence type="ECO:0000256" key="5">
    <source>
        <dbReference type="SAM" id="Phobius"/>
    </source>
</evidence>
<evidence type="ECO:0000256" key="4">
    <source>
        <dbReference type="ARBA" id="ARBA00023136"/>
    </source>
</evidence>
<keyword evidence="3 5" id="KW-1133">Transmembrane helix</keyword>
<organism evidence="7 8">
    <name type="scientific">Candidatus Woesebacteria bacterium RIFCSPHIGHO2_12_FULL_46_16</name>
    <dbReference type="NCBI Taxonomy" id="1802513"/>
    <lineage>
        <taxon>Bacteria</taxon>
        <taxon>Candidatus Woeseibacteriota</taxon>
    </lineage>
</organism>
<dbReference type="SUPFAM" id="SSF55797">
    <property type="entry name" value="PR-1-like"/>
    <property type="match status" value="1"/>
</dbReference>
<dbReference type="InterPro" id="IPR035940">
    <property type="entry name" value="CAP_sf"/>
</dbReference>
<dbReference type="GO" id="GO:0016020">
    <property type="term" value="C:membrane"/>
    <property type="evidence" value="ECO:0007669"/>
    <property type="project" value="UniProtKB-SubCell"/>
</dbReference>
<dbReference type="PANTHER" id="PTHR31157:SF26">
    <property type="entry name" value="SCP-LIKE EXTRACELLULAR PROTEIN"/>
    <property type="match status" value="1"/>
</dbReference>
<evidence type="ECO:0000259" key="6">
    <source>
        <dbReference type="Pfam" id="PF00188"/>
    </source>
</evidence>
<reference evidence="7 8" key="1">
    <citation type="journal article" date="2016" name="Nat. Commun.">
        <title>Thousands of microbial genomes shed light on interconnected biogeochemical processes in an aquifer system.</title>
        <authorList>
            <person name="Anantharaman K."/>
            <person name="Brown C.T."/>
            <person name="Hug L.A."/>
            <person name="Sharon I."/>
            <person name="Castelle C.J."/>
            <person name="Probst A.J."/>
            <person name="Thomas B.C."/>
            <person name="Singh A."/>
            <person name="Wilkins M.J."/>
            <person name="Karaoz U."/>
            <person name="Brodie E.L."/>
            <person name="Williams K.H."/>
            <person name="Hubbard S.S."/>
            <person name="Banfield J.F."/>
        </authorList>
    </citation>
    <scope>NUCLEOTIDE SEQUENCE [LARGE SCALE GENOMIC DNA]</scope>
</reference>
<dbReference type="GO" id="GO:0009403">
    <property type="term" value="P:toxin biosynthetic process"/>
    <property type="evidence" value="ECO:0007669"/>
    <property type="project" value="InterPro"/>
</dbReference>
<feature type="transmembrane region" description="Helical" evidence="5">
    <location>
        <begin position="107"/>
        <end position="130"/>
    </location>
</feature>
<dbReference type="Gene3D" id="3.40.33.10">
    <property type="entry name" value="CAP"/>
    <property type="match status" value="1"/>
</dbReference>
<comment type="caution">
    <text evidence="7">The sequence shown here is derived from an EMBL/GenBank/DDBJ whole genome shotgun (WGS) entry which is preliminary data.</text>
</comment>
<dbReference type="EMBL" id="MGGZ01000043">
    <property type="protein sequence ID" value="OGM55897.1"/>
    <property type="molecule type" value="Genomic_DNA"/>
</dbReference>
<keyword evidence="4 5" id="KW-0472">Membrane</keyword>
<feature type="domain" description="SCP" evidence="6">
    <location>
        <begin position="206"/>
        <end position="320"/>
    </location>
</feature>
<dbReference type="CDD" id="cd05379">
    <property type="entry name" value="CAP_bacterial"/>
    <property type="match status" value="1"/>
</dbReference>
<evidence type="ECO:0000256" key="2">
    <source>
        <dbReference type="ARBA" id="ARBA00022692"/>
    </source>
</evidence>
<gene>
    <name evidence="7" type="ORF">A3E46_01645</name>
</gene>
<keyword evidence="2 5" id="KW-0812">Transmembrane</keyword>
<feature type="transmembrane region" description="Helical" evidence="5">
    <location>
        <begin position="28"/>
        <end position="49"/>
    </location>
</feature>
<feature type="transmembrane region" description="Helical" evidence="5">
    <location>
        <begin position="6"/>
        <end position="21"/>
    </location>
</feature>
<evidence type="ECO:0000256" key="1">
    <source>
        <dbReference type="ARBA" id="ARBA00004141"/>
    </source>
</evidence>
<dbReference type="Proteomes" id="UP000178313">
    <property type="component" value="Unassembled WGS sequence"/>
</dbReference>
<dbReference type="STRING" id="1802513.A3E46_01645"/>
<name>A0A1F8AVY9_9BACT</name>
<dbReference type="InterPro" id="IPR003825">
    <property type="entry name" value="Colicin-V_CvpA"/>
</dbReference>
<evidence type="ECO:0000313" key="8">
    <source>
        <dbReference type="Proteomes" id="UP000178313"/>
    </source>
</evidence>
<dbReference type="Pfam" id="PF02674">
    <property type="entry name" value="Colicin_V"/>
    <property type="match status" value="1"/>
</dbReference>
<evidence type="ECO:0000313" key="7">
    <source>
        <dbReference type="EMBL" id="OGM55897.1"/>
    </source>
</evidence>
<sequence length="322" mass="35797">MNINGNWVDLVIILILVYFASEAWRHGIWVILADFASFLGALLISFRAYKFTAGFLRTNFSLSHSISNALGFLITSIVLEALLGFVSGHLLTKIPKKIWESKWSKPLAVIPSLGEGLILIAFILTLVMGLPVRPGIKNDVTDSKIGSYILRQTSGVEKAVNEIFGGVVEDSLTYLTIKPGSKESIPITVERQNLSIDTVSETEMFKLVNKERRERGIQELNWAPEIVPVARAHAKDMWERKYFSHYSPEGYDVGDRLDKAKIRYLLAGENLALAPTLATAHNGLMNSEGHRANLLETKFKKAGIGVIDNGVYGKMFVQVFTD</sequence>
<protein>
    <recommendedName>
        <fullName evidence="6">SCP domain-containing protein</fullName>
    </recommendedName>
</protein>
<dbReference type="InterPro" id="IPR014044">
    <property type="entry name" value="CAP_dom"/>
</dbReference>
<accession>A0A1F8AVY9</accession>